<protein>
    <submittedName>
        <fullName evidence="1">YfnA</fullName>
    </submittedName>
</protein>
<sequence length="69" mass="7840">MSFYKSCFPSSLFSFRGKVYYLGIVLGEWQSFYRTCTVWNSSMHCAGLGAIFEAQMLIPNFPDDAVEHG</sequence>
<name>A0A0A9E4T6_ARUDO</name>
<dbReference type="EMBL" id="GBRH01203867">
    <property type="protein sequence ID" value="JAD94028.1"/>
    <property type="molecule type" value="Transcribed_RNA"/>
</dbReference>
<reference evidence="1" key="1">
    <citation type="submission" date="2014-09" db="EMBL/GenBank/DDBJ databases">
        <authorList>
            <person name="Magalhaes I.L.F."/>
            <person name="Oliveira U."/>
            <person name="Santos F.R."/>
            <person name="Vidigal T.H.D.A."/>
            <person name="Brescovit A.D."/>
            <person name="Santos A.J."/>
        </authorList>
    </citation>
    <scope>NUCLEOTIDE SEQUENCE</scope>
    <source>
        <tissue evidence="1">Shoot tissue taken approximately 20 cm above the soil surface</tissue>
    </source>
</reference>
<accession>A0A0A9E4T6</accession>
<organism evidence="1">
    <name type="scientific">Arundo donax</name>
    <name type="common">Giant reed</name>
    <name type="synonym">Donax arundinaceus</name>
    <dbReference type="NCBI Taxonomy" id="35708"/>
    <lineage>
        <taxon>Eukaryota</taxon>
        <taxon>Viridiplantae</taxon>
        <taxon>Streptophyta</taxon>
        <taxon>Embryophyta</taxon>
        <taxon>Tracheophyta</taxon>
        <taxon>Spermatophyta</taxon>
        <taxon>Magnoliopsida</taxon>
        <taxon>Liliopsida</taxon>
        <taxon>Poales</taxon>
        <taxon>Poaceae</taxon>
        <taxon>PACMAD clade</taxon>
        <taxon>Arundinoideae</taxon>
        <taxon>Arundineae</taxon>
        <taxon>Arundo</taxon>
    </lineage>
</organism>
<proteinExistence type="predicted"/>
<dbReference type="AlphaFoldDB" id="A0A0A9E4T6"/>
<evidence type="ECO:0000313" key="1">
    <source>
        <dbReference type="EMBL" id="JAD94028.1"/>
    </source>
</evidence>
<reference evidence="1" key="2">
    <citation type="journal article" date="2015" name="Data Brief">
        <title>Shoot transcriptome of the giant reed, Arundo donax.</title>
        <authorList>
            <person name="Barrero R.A."/>
            <person name="Guerrero F.D."/>
            <person name="Moolhuijzen P."/>
            <person name="Goolsby J.A."/>
            <person name="Tidwell J."/>
            <person name="Bellgard S.E."/>
            <person name="Bellgard M.I."/>
        </authorList>
    </citation>
    <scope>NUCLEOTIDE SEQUENCE</scope>
    <source>
        <tissue evidence="1">Shoot tissue taken approximately 20 cm above the soil surface</tissue>
    </source>
</reference>